<gene>
    <name evidence="2" type="ORF">CHARACLAT_031960</name>
</gene>
<feature type="compositionally biased region" description="Polar residues" evidence="1">
    <location>
        <begin position="1"/>
        <end position="12"/>
    </location>
</feature>
<feature type="region of interest" description="Disordered" evidence="1">
    <location>
        <begin position="1"/>
        <end position="35"/>
    </location>
</feature>
<organism evidence="2 3">
    <name type="scientific">Characodon lateralis</name>
    <dbReference type="NCBI Taxonomy" id="208331"/>
    <lineage>
        <taxon>Eukaryota</taxon>
        <taxon>Metazoa</taxon>
        <taxon>Chordata</taxon>
        <taxon>Craniata</taxon>
        <taxon>Vertebrata</taxon>
        <taxon>Euteleostomi</taxon>
        <taxon>Actinopterygii</taxon>
        <taxon>Neopterygii</taxon>
        <taxon>Teleostei</taxon>
        <taxon>Neoteleostei</taxon>
        <taxon>Acanthomorphata</taxon>
        <taxon>Ovalentaria</taxon>
        <taxon>Atherinomorphae</taxon>
        <taxon>Cyprinodontiformes</taxon>
        <taxon>Goodeidae</taxon>
        <taxon>Characodon</taxon>
    </lineage>
</organism>
<name>A0ABU7DPN1_9TELE</name>
<sequence length="74" mass="7775">IANNDDNQSACTVTPLGHTPVDPMTSPPHGTMTPLKVKDSQNKENIYPGSASLSPLTVSSRSFLWCVSSSGSIT</sequence>
<feature type="non-terminal residue" evidence="2">
    <location>
        <position position="1"/>
    </location>
</feature>
<keyword evidence="3" id="KW-1185">Reference proteome</keyword>
<proteinExistence type="predicted"/>
<dbReference type="EMBL" id="JAHUTJ010030018">
    <property type="protein sequence ID" value="MED6275955.1"/>
    <property type="molecule type" value="Genomic_DNA"/>
</dbReference>
<protein>
    <submittedName>
        <fullName evidence="2">Uncharacterized protein</fullName>
    </submittedName>
</protein>
<dbReference type="Proteomes" id="UP001352852">
    <property type="component" value="Unassembled WGS sequence"/>
</dbReference>
<evidence type="ECO:0000313" key="2">
    <source>
        <dbReference type="EMBL" id="MED6275955.1"/>
    </source>
</evidence>
<evidence type="ECO:0000256" key="1">
    <source>
        <dbReference type="SAM" id="MobiDB-lite"/>
    </source>
</evidence>
<accession>A0ABU7DPN1</accession>
<comment type="caution">
    <text evidence="2">The sequence shown here is derived from an EMBL/GenBank/DDBJ whole genome shotgun (WGS) entry which is preliminary data.</text>
</comment>
<reference evidence="2 3" key="1">
    <citation type="submission" date="2021-06" db="EMBL/GenBank/DDBJ databases">
        <authorList>
            <person name="Palmer J.M."/>
        </authorList>
    </citation>
    <scope>NUCLEOTIDE SEQUENCE [LARGE SCALE GENOMIC DNA]</scope>
    <source>
        <strain evidence="2 3">CL_MEX2019</strain>
        <tissue evidence="2">Muscle</tissue>
    </source>
</reference>
<evidence type="ECO:0000313" key="3">
    <source>
        <dbReference type="Proteomes" id="UP001352852"/>
    </source>
</evidence>